<accession>A0A151ZK61</accession>
<dbReference type="OrthoDB" id="10260936at2759"/>
<name>A0A151ZK61_TIELA</name>
<keyword evidence="2" id="KW-1185">Reference proteome</keyword>
<evidence type="ECO:0000313" key="1">
    <source>
        <dbReference type="EMBL" id="KYQ94270.1"/>
    </source>
</evidence>
<comment type="caution">
    <text evidence="1">The sequence shown here is derived from an EMBL/GenBank/DDBJ whole genome shotgun (WGS) entry which is preliminary data.</text>
</comment>
<protein>
    <submittedName>
        <fullName evidence="1">Uncharacterized protein</fullName>
    </submittedName>
</protein>
<sequence>MDSKKFRKESATVLRSYDLKNTPTYDYQESCHKVPNSILSNAFNNTLSQNVRVDLLAFGFSSGNIFYSGNNKSHSKQENDLKRDNFHQFSINNKGGQIITGLLNLHNMQSSSATTHVLRTMMNSGLGYAQIVANLDKRQFTNPSERQQIDIARGMINGDYYYYYYY</sequence>
<dbReference type="EMBL" id="LODT01000022">
    <property type="protein sequence ID" value="KYQ94270.1"/>
    <property type="molecule type" value="Genomic_DNA"/>
</dbReference>
<dbReference type="InParanoid" id="A0A151ZK61"/>
<dbReference type="AlphaFoldDB" id="A0A151ZK61"/>
<proteinExistence type="predicted"/>
<dbReference type="Proteomes" id="UP000076078">
    <property type="component" value="Unassembled WGS sequence"/>
</dbReference>
<dbReference type="OMA" id="NDIMGHA"/>
<gene>
    <name evidence="1" type="ORF">DLAC_04569</name>
</gene>
<organism evidence="1 2">
    <name type="scientific">Tieghemostelium lacteum</name>
    <name type="common">Slime mold</name>
    <name type="synonym">Dictyostelium lacteum</name>
    <dbReference type="NCBI Taxonomy" id="361077"/>
    <lineage>
        <taxon>Eukaryota</taxon>
        <taxon>Amoebozoa</taxon>
        <taxon>Evosea</taxon>
        <taxon>Eumycetozoa</taxon>
        <taxon>Dictyostelia</taxon>
        <taxon>Dictyosteliales</taxon>
        <taxon>Raperosteliaceae</taxon>
        <taxon>Tieghemostelium</taxon>
    </lineage>
</organism>
<reference evidence="1 2" key="1">
    <citation type="submission" date="2015-12" db="EMBL/GenBank/DDBJ databases">
        <title>Dictyostelia acquired genes for synthesis and detection of signals that induce cell-type specialization by lateral gene transfer from prokaryotes.</title>
        <authorList>
            <person name="Gloeckner G."/>
            <person name="Schaap P."/>
        </authorList>
    </citation>
    <scope>NUCLEOTIDE SEQUENCE [LARGE SCALE GENOMIC DNA]</scope>
    <source>
        <strain evidence="1 2">TK</strain>
    </source>
</reference>
<evidence type="ECO:0000313" key="2">
    <source>
        <dbReference type="Proteomes" id="UP000076078"/>
    </source>
</evidence>